<proteinExistence type="predicted"/>
<dbReference type="Pfam" id="PF12710">
    <property type="entry name" value="HAD"/>
    <property type="match status" value="1"/>
</dbReference>
<keyword evidence="2" id="KW-1185">Reference proteome</keyword>
<dbReference type="InterPro" id="IPR023214">
    <property type="entry name" value="HAD_sf"/>
</dbReference>
<dbReference type="Proteomes" id="UP001430954">
    <property type="component" value="Unassembled WGS sequence"/>
</dbReference>
<name>A0ABS7T5G1_9GAMM</name>
<organism evidence="1 2">
    <name type="scientific">Novilysobacter selenitireducens</name>
    <dbReference type="NCBI Taxonomy" id="2872639"/>
    <lineage>
        <taxon>Bacteria</taxon>
        <taxon>Pseudomonadati</taxon>
        <taxon>Pseudomonadota</taxon>
        <taxon>Gammaproteobacteria</taxon>
        <taxon>Lysobacterales</taxon>
        <taxon>Lysobacteraceae</taxon>
        <taxon>Novilysobacter</taxon>
    </lineage>
</organism>
<dbReference type="Gene3D" id="3.40.50.1000">
    <property type="entry name" value="HAD superfamily/HAD-like"/>
    <property type="match status" value="1"/>
</dbReference>
<reference evidence="1 2" key="1">
    <citation type="submission" date="2021-09" db="EMBL/GenBank/DDBJ databases">
        <title>Lysobacter sp. 13A isolated from the river sediment.</title>
        <authorList>
            <person name="Liu H."/>
            <person name="Li S."/>
            <person name="Mao S."/>
        </authorList>
    </citation>
    <scope>NUCLEOTIDE SEQUENCE [LARGE SCALE GENOMIC DNA]</scope>
    <source>
        <strain evidence="1 2">13A</strain>
    </source>
</reference>
<comment type="caution">
    <text evidence="1">The sequence shown here is derived from an EMBL/GenBank/DDBJ whole genome shotgun (WGS) entry which is preliminary data.</text>
</comment>
<protein>
    <submittedName>
        <fullName evidence="1">Haloacid dehalogenase-like hydrolase</fullName>
    </submittedName>
</protein>
<accession>A0ABS7T5G1</accession>
<dbReference type="InterPro" id="IPR036412">
    <property type="entry name" value="HAD-like_sf"/>
</dbReference>
<dbReference type="EMBL" id="JAINZW010000002">
    <property type="protein sequence ID" value="MBZ4039104.1"/>
    <property type="molecule type" value="Genomic_DNA"/>
</dbReference>
<gene>
    <name evidence="1" type="ORF">K6753_06105</name>
</gene>
<evidence type="ECO:0000313" key="2">
    <source>
        <dbReference type="Proteomes" id="UP001430954"/>
    </source>
</evidence>
<sequence>MHASTAVAADPLPSWRDRASRQAIVAFVEKVTARGSGEYVEEAERIAVFDNDGTLWSEAPMPVQMDFVLHELKRRAPQEPELASDPMVQAALAGDFDALMAGQSHAGLLRVLQLTHTGMTTDDFRRRVRAWAAQYRHPRFGAGLAAVTYTPMRELLDYLRNNGFTTYIVSGGGADFMRAFAQELYGVPPEQVIGSTTDTEFVLADGVAALRKTSERMFIDDKLAKPVGIHERIGRRPVMAVGNSDGDQAMLEYTTLGNPHPSLGVLVHHTDARREYAYDASPPVSGRLANALAVAPSRGWIVVDMAADWSNVLHPH</sequence>
<dbReference type="SUPFAM" id="SSF56784">
    <property type="entry name" value="HAD-like"/>
    <property type="match status" value="1"/>
</dbReference>
<evidence type="ECO:0000313" key="1">
    <source>
        <dbReference type="EMBL" id="MBZ4039104.1"/>
    </source>
</evidence>